<comment type="caution">
    <text evidence="10">The sequence shown here is derived from an EMBL/GenBank/DDBJ whole genome shotgun (WGS) entry which is preliminary data.</text>
</comment>
<feature type="transmembrane region" description="Helical" evidence="8">
    <location>
        <begin position="351"/>
        <end position="375"/>
    </location>
</feature>
<feature type="transmembrane region" description="Helical" evidence="8">
    <location>
        <begin position="89"/>
        <end position="112"/>
    </location>
</feature>
<feature type="domain" description="Major facilitator superfamily (MFS) profile" evidence="9">
    <location>
        <begin position="22"/>
        <end position="410"/>
    </location>
</feature>
<feature type="transmembrane region" description="Helical" evidence="8">
    <location>
        <begin position="177"/>
        <end position="195"/>
    </location>
</feature>
<dbReference type="PANTHER" id="PTHR23502:SF132">
    <property type="entry name" value="POLYAMINE TRANSPORTER 2-RELATED"/>
    <property type="match status" value="1"/>
</dbReference>
<dbReference type="GO" id="GO:0005886">
    <property type="term" value="C:plasma membrane"/>
    <property type="evidence" value="ECO:0007669"/>
    <property type="project" value="UniProtKB-SubCell"/>
</dbReference>
<dbReference type="InterPro" id="IPR004812">
    <property type="entry name" value="Efflux_drug-R_Bcr/CmlA"/>
</dbReference>
<evidence type="ECO:0000313" key="11">
    <source>
        <dbReference type="Proteomes" id="UP000571950"/>
    </source>
</evidence>
<keyword evidence="4" id="KW-1003">Cell membrane</keyword>
<feature type="transmembrane region" description="Helical" evidence="8">
    <location>
        <begin position="232"/>
        <end position="252"/>
    </location>
</feature>
<accession>A0A7W6BCW5</accession>
<keyword evidence="6 8" id="KW-1133">Transmembrane helix</keyword>
<evidence type="ECO:0000256" key="7">
    <source>
        <dbReference type="ARBA" id="ARBA00023136"/>
    </source>
</evidence>
<dbReference type="CDD" id="cd17320">
    <property type="entry name" value="MFS_MdfA_MDR_like"/>
    <property type="match status" value="1"/>
</dbReference>
<keyword evidence="11" id="KW-1185">Reference proteome</keyword>
<evidence type="ECO:0000313" key="10">
    <source>
        <dbReference type="EMBL" id="MBB3924560.1"/>
    </source>
</evidence>
<feature type="transmembrane region" description="Helical" evidence="8">
    <location>
        <begin position="61"/>
        <end position="77"/>
    </location>
</feature>
<dbReference type="GO" id="GO:0042910">
    <property type="term" value="F:xenobiotic transmembrane transporter activity"/>
    <property type="evidence" value="ECO:0007669"/>
    <property type="project" value="InterPro"/>
</dbReference>
<gene>
    <name evidence="10" type="ORF">GGR43_000254</name>
</gene>
<dbReference type="RefSeq" id="WP_246343259.1">
    <property type="nucleotide sequence ID" value="NZ_BSPS01000163.1"/>
</dbReference>
<dbReference type="PANTHER" id="PTHR23502">
    <property type="entry name" value="MAJOR FACILITATOR SUPERFAMILY"/>
    <property type="match status" value="1"/>
</dbReference>
<protein>
    <recommendedName>
        <fullName evidence="8">Bcr/CflA family efflux transporter</fullName>
    </recommendedName>
</protein>
<dbReference type="GO" id="GO:1990961">
    <property type="term" value="P:xenobiotic detoxification by transmembrane export across the plasma membrane"/>
    <property type="evidence" value="ECO:0007669"/>
    <property type="project" value="InterPro"/>
</dbReference>
<dbReference type="PROSITE" id="PS50850">
    <property type="entry name" value="MFS"/>
    <property type="match status" value="1"/>
</dbReference>
<evidence type="ECO:0000256" key="5">
    <source>
        <dbReference type="ARBA" id="ARBA00022692"/>
    </source>
</evidence>
<feature type="transmembrane region" description="Helical" evidence="8">
    <location>
        <begin position="118"/>
        <end position="135"/>
    </location>
</feature>
<reference evidence="10 11" key="1">
    <citation type="submission" date="2020-08" db="EMBL/GenBank/DDBJ databases">
        <title>Genomic Encyclopedia of Type Strains, Phase IV (KMG-IV): sequencing the most valuable type-strain genomes for metagenomic binning, comparative biology and taxonomic classification.</title>
        <authorList>
            <person name="Goeker M."/>
        </authorList>
    </citation>
    <scope>NUCLEOTIDE SEQUENCE [LARGE SCALE GENOMIC DNA]</scope>
    <source>
        <strain evidence="10 11">DSM 26189</strain>
    </source>
</reference>
<keyword evidence="3 8" id="KW-0813">Transport</keyword>
<feature type="transmembrane region" description="Helical" evidence="8">
    <location>
        <begin position="292"/>
        <end position="312"/>
    </location>
</feature>
<feature type="transmembrane region" description="Helical" evidence="8">
    <location>
        <begin position="318"/>
        <end position="339"/>
    </location>
</feature>
<dbReference type="NCBIfam" id="TIGR00710">
    <property type="entry name" value="efflux_Bcr_CflA"/>
    <property type="match status" value="1"/>
</dbReference>
<dbReference type="InterPro" id="IPR036259">
    <property type="entry name" value="MFS_trans_sf"/>
</dbReference>
<evidence type="ECO:0000259" key="9">
    <source>
        <dbReference type="PROSITE" id="PS50850"/>
    </source>
</evidence>
<dbReference type="Pfam" id="PF07690">
    <property type="entry name" value="MFS_1"/>
    <property type="match status" value="1"/>
</dbReference>
<evidence type="ECO:0000256" key="1">
    <source>
        <dbReference type="ARBA" id="ARBA00004651"/>
    </source>
</evidence>
<name>A0A7W6BCW5_9SPHN</name>
<keyword evidence="8" id="KW-0997">Cell inner membrane</keyword>
<keyword evidence="5 8" id="KW-0812">Transmembrane</keyword>
<comment type="similarity">
    <text evidence="2 8">Belongs to the major facilitator superfamily. Bcr/CmlA family.</text>
</comment>
<proteinExistence type="inferred from homology"/>
<dbReference type="AlphaFoldDB" id="A0A7W6BCW5"/>
<dbReference type="InterPro" id="IPR020846">
    <property type="entry name" value="MFS_dom"/>
</dbReference>
<keyword evidence="7 8" id="KW-0472">Membrane</keyword>
<evidence type="ECO:0000256" key="4">
    <source>
        <dbReference type="ARBA" id="ARBA00022475"/>
    </source>
</evidence>
<feature type="transmembrane region" description="Helical" evidence="8">
    <location>
        <begin position="258"/>
        <end position="280"/>
    </location>
</feature>
<dbReference type="Gene3D" id="1.20.1720.10">
    <property type="entry name" value="Multidrug resistance protein D"/>
    <property type="match status" value="1"/>
</dbReference>
<dbReference type="SUPFAM" id="SSF103473">
    <property type="entry name" value="MFS general substrate transporter"/>
    <property type="match status" value="1"/>
</dbReference>
<feature type="transmembrane region" description="Helical" evidence="8">
    <location>
        <begin position="20"/>
        <end position="41"/>
    </location>
</feature>
<dbReference type="Proteomes" id="UP000571950">
    <property type="component" value="Unassembled WGS sequence"/>
</dbReference>
<feature type="transmembrane region" description="Helical" evidence="8">
    <location>
        <begin position="381"/>
        <end position="402"/>
    </location>
</feature>
<organism evidence="10 11">
    <name type="scientific">Sphingobium jiangsuense</name>
    <dbReference type="NCBI Taxonomy" id="870476"/>
    <lineage>
        <taxon>Bacteria</taxon>
        <taxon>Pseudomonadati</taxon>
        <taxon>Pseudomonadota</taxon>
        <taxon>Alphaproteobacteria</taxon>
        <taxon>Sphingomonadales</taxon>
        <taxon>Sphingomonadaceae</taxon>
        <taxon>Sphingobium</taxon>
    </lineage>
</organism>
<evidence type="ECO:0000256" key="6">
    <source>
        <dbReference type="ARBA" id="ARBA00022989"/>
    </source>
</evidence>
<feature type="transmembrane region" description="Helical" evidence="8">
    <location>
        <begin position="147"/>
        <end position="171"/>
    </location>
</feature>
<sequence>MHSDRQKNHPHGPPAGMGNLEFVIMMAALMSITALSIDTMLPALPQIGADLHVADANDRQNIITIFLLGLGIGSLVYGPLSDRFGRRRILMVAACLQIVSTLICALATSFPILLGARLLAGLSVASCRVVAMSIVRDCFRGDAMARVMSLIMVTFVIVPVLAPSVGALVLLVAPWRWIFGLLLLLIAVLAVWQFLRLPETLPPESRSAIGPRDLWTTFVQVVTNRNSIGHMLASGIMMGGLIGFLVSIQQIFFDVFDAGEYFSIGFAAIAIWMGVGSLMNSRLVERFGARRLSQSAVLVLVAVSLLHCAIILTGYEHLLVFIVIQSITTTCFSFSGANFSSISLEPFTRGAGLAASVQAALTTLLSTVLGGLVGAAFDGTVLPMSLGFLAFGATALLLIAWAERWKLFKRPGLSALREGKYIFSDRG</sequence>
<dbReference type="InterPro" id="IPR011701">
    <property type="entry name" value="MFS"/>
</dbReference>
<evidence type="ECO:0000256" key="2">
    <source>
        <dbReference type="ARBA" id="ARBA00006236"/>
    </source>
</evidence>
<comment type="subcellular location">
    <subcellularLocation>
        <location evidence="8">Cell inner membrane</location>
        <topology evidence="8">Multi-pass membrane protein</topology>
    </subcellularLocation>
    <subcellularLocation>
        <location evidence="1">Cell membrane</location>
        <topology evidence="1">Multi-pass membrane protein</topology>
    </subcellularLocation>
</comment>
<evidence type="ECO:0000256" key="8">
    <source>
        <dbReference type="RuleBase" id="RU365088"/>
    </source>
</evidence>
<dbReference type="EMBL" id="JACIDT010000001">
    <property type="protein sequence ID" value="MBB3924560.1"/>
    <property type="molecule type" value="Genomic_DNA"/>
</dbReference>
<evidence type="ECO:0000256" key="3">
    <source>
        <dbReference type="ARBA" id="ARBA00022448"/>
    </source>
</evidence>